<dbReference type="RefSeq" id="WP_165590061.1">
    <property type="nucleotide sequence ID" value="NZ_CYSB01000040.1"/>
</dbReference>
<keyword evidence="4" id="KW-1185">Reference proteome</keyword>
<sequence length="52" mass="5927">MNANQIINMVIRQVMRRLVNKGVDAGFEKMTGSAKNGRRARKAARTVQRLNR</sequence>
<protein>
    <submittedName>
        <fullName evidence="3">Uncharacterized protein</fullName>
    </submittedName>
</protein>
<name>A0A0P1G8Q5_9RHOB</name>
<reference evidence="3 5" key="1">
    <citation type="submission" date="2015-09" db="EMBL/GenBank/DDBJ databases">
        <authorList>
            <consortium name="Swine Surveillance"/>
        </authorList>
    </citation>
    <scope>NUCLEOTIDE SEQUENCE [LARGE SCALE GENOMIC DNA]</scope>
    <source>
        <strain evidence="3 5">5120</strain>
    </source>
</reference>
<evidence type="ECO:0000313" key="3">
    <source>
        <dbReference type="EMBL" id="CUH72937.1"/>
    </source>
</evidence>
<dbReference type="Proteomes" id="UP000051086">
    <property type="component" value="Unassembled WGS sequence"/>
</dbReference>
<evidence type="ECO:0000313" key="4">
    <source>
        <dbReference type="Proteomes" id="UP000051086"/>
    </source>
</evidence>
<evidence type="ECO:0000313" key="5">
    <source>
        <dbReference type="Proteomes" id="UP000051887"/>
    </source>
</evidence>
<organism evidence="3 5">
    <name type="scientific">Thalassovita autumnalis</name>
    <dbReference type="NCBI Taxonomy" id="2072972"/>
    <lineage>
        <taxon>Bacteria</taxon>
        <taxon>Pseudomonadati</taxon>
        <taxon>Pseudomonadota</taxon>
        <taxon>Alphaproteobacteria</taxon>
        <taxon>Rhodobacterales</taxon>
        <taxon>Roseobacteraceae</taxon>
        <taxon>Thalassovita</taxon>
    </lineage>
</organism>
<dbReference type="AlphaFoldDB" id="A0A0P1G8Q5"/>
<dbReference type="Proteomes" id="UP000051887">
    <property type="component" value="Unassembled WGS sequence"/>
</dbReference>
<proteinExistence type="predicted"/>
<gene>
    <name evidence="2" type="ORF">TL5118_03499</name>
    <name evidence="3" type="ORF">TL5120_02739</name>
</gene>
<dbReference type="EMBL" id="CYSB01000040">
    <property type="protein sequence ID" value="CUH69534.1"/>
    <property type="molecule type" value="Genomic_DNA"/>
</dbReference>
<evidence type="ECO:0000256" key="1">
    <source>
        <dbReference type="SAM" id="MobiDB-lite"/>
    </source>
</evidence>
<evidence type="ECO:0000313" key="2">
    <source>
        <dbReference type="EMBL" id="CUH69534.1"/>
    </source>
</evidence>
<dbReference type="EMBL" id="CYSC01000035">
    <property type="protein sequence ID" value="CUH72937.1"/>
    <property type="molecule type" value="Genomic_DNA"/>
</dbReference>
<feature type="region of interest" description="Disordered" evidence="1">
    <location>
        <begin position="30"/>
        <end position="52"/>
    </location>
</feature>
<accession>A0A0P1G8Q5</accession>
<reference evidence="2 4" key="2">
    <citation type="submission" date="2015-09" db="EMBL/GenBank/DDBJ databases">
        <authorList>
            <person name="Rodrigo-Torres L."/>
            <person name="Arahal D.R."/>
        </authorList>
    </citation>
    <scope>NUCLEOTIDE SEQUENCE [LARGE SCALE GENOMIC DNA]</scope>
    <source>
        <strain evidence="2 4">CECT 5118</strain>
    </source>
</reference>